<protein>
    <submittedName>
        <fullName evidence="2">Putative adhesin</fullName>
    </submittedName>
</protein>
<dbReference type="Proteomes" id="UP000184501">
    <property type="component" value="Unassembled WGS sequence"/>
</dbReference>
<dbReference type="PANTHER" id="PTHR34094">
    <property type="match status" value="1"/>
</dbReference>
<feature type="domain" description="DUF4097" evidence="1">
    <location>
        <begin position="131"/>
        <end position="286"/>
    </location>
</feature>
<keyword evidence="3" id="KW-1185">Reference proteome</keyword>
<name>A0A1M5AXY4_STRHI</name>
<gene>
    <name evidence="2" type="ORF">SAMN05444320_103306</name>
</gene>
<reference evidence="2 3" key="1">
    <citation type="submission" date="2016-11" db="EMBL/GenBank/DDBJ databases">
        <authorList>
            <person name="Jaros S."/>
            <person name="Januszkiewicz K."/>
            <person name="Wedrychowicz H."/>
        </authorList>
    </citation>
    <scope>NUCLEOTIDE SEQUENCE [LARGE SCALE GENOMIC DNA]</scope>
    <source>
        <strain evidence="2 3">DSM 44523</strain>
    </source>
</reference>
<dbReference type="STRING" id="2017.SAMN05444320_103306"/>
<dbReference type="Pfam" id="PF13349">
    <property type="entry name" value="DUF4097"/>
    <property type="match status" value="1"/>
</dbReference>
<organism evidence="2 3">
    <name type="scientific">Streptoalloteichus hindustanus</name>
    <dbReference type="NCBI Taxonomy" id="2017"/>
    <lineage>
        <taxon>Bacteria</taxon>
        <taxon>Bacillati</taxon>
        <taxon>Actinomycetota</taxon>
        <taxon>Actinomycetes</taxon>
        <taxon>Pseudonocardiales</taxon>
        <taxon>Pseudonocardiaceae</taxon>
        <taxon>Streptoalloteichus</taxon>
    </lineage>
</organism>
<sequence length="303" mass="30679">MTDGGTTPDAHEVVRRDSFTVTGPVEVDVAVAAGRVEVRLGDDPELRVEVRHAPEATGAFTTGLTGLVSWVTSQFGGRDDAPAEPGGEAVRQTRVELTGQRLVVRTPKALPLKLVPVAVTVHAPNGAQVFVHSGTADVTVTGAAQRVDVTTGTGDVTVDRVEGKASVHTGAGAVRLGPMLGGLRARTGTGDLEVSSVDGPATLLSGSGDVWLGAVRADVTARTGTGDLTVADAAGGRIELQSGSGEVRVGVRSGVVAEVDLSSGSGTARSELSVLDRAPEEPTTVWLRGRTGSGDAVVTTAVG</sequence>
<dbReference type="PANTHER" id="PTHR34094:SF1">
    <property type="entry name" value="PROTEIN FAM185A"/>
    <property type="match status" value="1"/>
</dbReference>
<dbReference type="Gene3D" id="2.160.20.120">
    <property type="match status" value="1"/>
</dbReference>
<dbReference type="EMBL" id="FQVN01000003">
    <property type="protein sequence ID" value="SHF35070.1"/>
    <property type="molecule type" value="Genomic_DNA"/>
</dbReference>
<accession>A0A1M5AXY4</accession>
<dbReference type="InterPro" id="IPR025164">
    <property type="entry name" value="Toastrack_DUF4097"/>
</dbReference>
<dbReference type="AlphaFoldDB" id="A0A1M5AXY4"/>
<evidence type="ECO:0000259" key="1">
    <source>
        <dbReference type="Pfam" id="PF13349"/>
    </source>
</evidence>
<proteinExistence type="predicted"/>
<dbReference type="OrthoDB" id="3677688at2"/>
<evidence type="ECO:0000313" key="3">
    <source>
        <dbReference type="Proteomes" id="UP000184501"/>
    </source>
</evidence>
<dbReference type="RefSeq" id="WP_073481620.1">
    <property type="nucleotide sequence ID" value="NZ_FQVN01000003.1"/>
</dbReference>
<evidence type="ECO:0000313" key="2">
    <source>
        <dbReference type="EMBL" id="SHF35070.1"/>
    </source>
</evidence>